<organism evidence="1 2">
    <name type="scientific">Salinarimonas soli</name>
    <dbReference type="NCBI Taxonomy" id="1638099"/>
    <lineage>
        <taxon>Bacteria</taxon>
        <taxon>Pseudomonadati</taxon>
        <taxon>Pseudomonadota</taxon>
        <taxon>Alphaproteobacteria</taxon>
        <taxon>Hyphomicrobiales</taxon>
        <taxon>Salinarimonadaceae</taxon>
        <taxon>Salinarimonas</taxon>
    </lineage>
</organism>
<evidence type="ECO:0000313" key="1">
    <source>
        <dbReference type="EMBL" id="KAA2237657.1"/>
    </source>
</evidence>
<dbReference type="Proteomes" id="UP000323142">
    <property type="component" value="Unassembled WGS sequence"/>
</dbReference>
<keyword evidence="2" id="KW-1185">Reference proteome</keyword>
<reference evidence="1 2" key="2">
    <citation type="submission" date="2019-09" db="EMBL/GenBank/DDBJ databases">
        <authorList>
            <person name="Jin C."/>
        </authorList>
    </citation>
    <scope>NUCLEOTIDE SEQUENCE [LARGE SCALE GENOMIC DNA]</scope>
    <source>
        <strain evidence="1 2">BN140002</strain>
    </source>
</reference>
<accession>A0A5B2VHK3</accession>
<proteinExistence type="predicted"/>
<name>A0A5B2VHK3_9HYPH</name>
<comment type="caution">
    <text evidence="1">The sequence shown here is derived from an EMBL/GenBank/DDBJ whole genome shotgun (WGS) entry which is preliminary data.</text>
</comment>
<evidence type="ECO:0000313" key="2">
    <source>
        <dbReference type="Proteomes" id="UP000323142"/>
    </source>
</evidence>
<dbReference type="OrthoDB" id="8460546at2"/>
<protein>
    <submittedName>
        <fullName evidence="1">Uncharacterized protein</fullName>
    </submittedName>
</protein>
<reference evidence="1 2" key="1">
    <citation type="submission" date="2019-09" db="EMBL/GenBank/DDBJ databases">
        <title>Salinarimonas rosea gen. nov., sp. nov., a new member of the a-2 subgroup of the Proteobacteria.</title>
        <authorList>
            <person name="Liu J."/>
        </authorList>
    </citation>
    <scope>NUCLEOTIDE SEQUENCE [LARGE SCALE GENOMIC DNA]</scope>
    <source>
        <strain evidence="1 2">BN140002</strain>
    </source>
</reference>
<dbReference type="AlphaFoldDB" id="A0A5B2VHK3"/>
<dbReference type="EMBL" id="VUOA01000018">
    <property type="protein sequence ID" value="KAA2237657.1"/>
    <property type="molecule type" value="Genomic_DNA"/>
</dbReference>
<dbReference type="RefSeq" id="WP_149816597.1">
    <property type="nucleotide sequence ID" value="NZ_VUOA01000018.1"/>
</dbReference>
<sequence length="119" mass="13018">MEPTYAPLGPLWQGNTVTIEQGFDLTDERGRVTGRLDLFGSQVVLILHWADQVLEREMTLSSSAGDAVLDVASADLTKAEVRALPPGRSARYEIERRIGSNEDTLSYGEVVVAAWANEV</sequence>
<gene>
    <name evidence="1" type="ORF">F0L46_08225</name>
</gene>